<dbReference type="Gene3D" id="1.10.540.10">
    <property type="entry name" value="Acyl-CoA dehydrogenase/oxidase, N-terminal domain"/>
    <property type="match status" value="1"/>
</dbReference>
<evidence type="ECO:0000256" key="1">
    <source>
        <dbReference type="ARBA" id="ARBA00001974"/>
    </source>
</evidence>
<dbReference type="RefSeq" id="WP_057023744.1">
    <property type="nucleotide sequence ID" value="NZ_CBCSGQ010000010.1"/>
</dbReference>
<dbReference type="GO" id="GO:0003995">
    <property type="term" value="F:acyl-CoA dehydrogenase activity"/>
    <property type="evidence" value="ECO:0007669"/>
    <property type="project" value="TreeGrafter"/>
</dbReference>
<evidence type="ECO:0000256" key="5">
    <source>
        <dbReference type="ARBA" id="ARBA00023002"/>
    </source>
</evidence>
<dbReference type="InterPro" id="IPR037069">
    <property type="entry name" value="AcylCoA_DH/ox_N_sf"/>
</dbReference>
<evidence type="ECO:0000256" key="4">
    <source>
        <dbReference type="ARBA" id="ARBA00022827"/>
    </source>
</evidence>
<dbReference type="InterPro" id="IPR013786">
    <property type="entry name" value="AcylCoA_DH/ox_N"/>
</dbReference>
<evidence type="ECO:0000259" key="6">
    <source>
        <dbReference type="Pfam" id="PF00441"/>
    </source>
</evidence>
<comment type="similarity">
    <text evidence="2">Belongs to the acyl-CoA dehydrogenase family.</text>
</comment>
<reference evidence="8 9" key="1">
    <citation type="submission" date="2019-05" db="EMBL/GenBank/DDBJ databases">
        <authorList>
            <consortium name="Pathogen Informatics"/>
        </authorList>
    </citation>
    <scope>NUCLEOTIDE SEQUENCE [LARGE SCALE GENOMIC DNA]</scope>
    <source>
        <strain evidence="8 9">NCTC10696</strain>
    </source>
</reference>
<dbReference type="PANTHER" id="PTHR43884:SF20">
    <property type="entry name" value="ACYL-COA DEHYDROGENASE FADE28"/>
    <property type="match status" value="1"/>
</dbReference>
<dbReference type="Proteomes" id="UP000306562">
    <property type="component" value="Chromosome"/>
</dbReference>
<evidence type="ECO:0000256" key="3">
    <source>
        <dbReference type="ARBA" id="ARBA00022630"/>
    </source>
</evidence>
<feature type="domain" description="Acyl-CoA dehydrogenase/oxidase N-terminal" evidence="7">
    <location>
        <begin position="5"/>
        <end position="92"/>
    </location>
</feature>
<accession>A0AAX3IA15</accession>
<evidence type="ECO:0000256" key="2">
    <source>
        <dbReference type="ARBA" id="ARBA00009347"/>
    </source>
</evidence>
<comment type="cofactor">
    <cofactor evidence="1">
        <name>FAD</name>
        <dbReference type="ChEBI" id="CHEBI:57692"/>
    </cofactor>
</comment>
<dbReference type="SUPFAM" id="SSF47203">
    <property type="entry name" value="Acyl-CoA dehydrogenase C-terminal domain-like"/>
    <property type="match status" value="1"/>
</dbReference>
<dbReference type="GO" id="GO:0050660">
    <property type="term" value="F:flavin adenine dinucleotide binding"/>
    <property type="evidence" value="ECO:0007669"/>
    <property type="project" value="InterPro"/>
</dbReference>
<evidence type="ECO:0000313" key="8">
    <source>
        <dbReference type="EMBL" id="VTR01731.1"/>
    </source>
</evidence>
<keyword evidence="5" id="KW-0560">Oxidoreductase</keyword>
<keyword evidence="4" id="KW-0274">FAD</keyword>
<dbReference type="InterPro" id="IPR009075">
    <property type="entry name" value="AcylCo_DH/oxidase_C"/>
</dbReference>
<dbReference type="Pfam" id="PF00441">
    <property type="entry name" value="Acyl-CoA_dh_1"/>
    <property type="match status" value="1"/>
</dbReference>
<dbReference type="InterPro" id="IPR009100">
    <property type="entry name" value="AcylCoA_DH/oxidase_NM_dom_sf"/>
</dbReference>
<gene>
    <name evidence="8" type="ORF">NCTC10696_03631</name>
</gene>
<dbReference type="EMBL" id="LR590482">
    <property type="protein sequence ID" value="VTR01731.1"/>
    <property type="molecule type" value="Genomic_DNA"/>
</dbReference>
<protein>
    <submittedName>
        <fullName evidence="8">Acyl-CoA dehydrogenase, short-chain specific</fullName>
    </submittedName>
</protein>
<evidence type="ECO:0000259" key="7">
    <source>
        <dbReference type="Pfam" id="PF02771"/>
    </source>
</evidence>
<dbReference type="Pfam" id="PF02771">
    <property type="entry name" value="Acyl-CoA_dh_N"/>
    <property type="match status" value="1"/>
</dbReference>
<keyword evidence="3" id="KW-0285">Flavoprotein</keyword>
<dbReference type="PANTHER" id="PTHR43884">
    <property type="entry name" value="ACYL-COA DEHYDROGENASE"/>
    <property type="match status" value="1"/>
</dbReference>
<dbReference type="AlphaFoldDB" id="A0AAX3IA15"/>
<name>A0AAX3IA15_9PSED</name>
<dbReference type="InterPro" id="IPR036250">
    <property type="entry name" value="AcylCo_DH-like_C"/>
</dbReference>
<organism evidence="8 9">
    <name type="scientific">Pseudomonas synxantha</name>
    <dbReference type="NCBI Taxonomy" id="47883"/>
    <lineage>
        <taxon>Bacteria</taxon>
        <taxon>Pseudomonadati</taxon>
        <taxon>Pseudomonadota</taxon>
        <taxon>Gammaproteobacteria</taxon>
        <taxon>Pseudomonadales</taxon>
        <taxon>Pseudomonadaceae</taxon>
        <taxon>Pseudomonas</taxon>
    </lineage>
</organism>
<dbReference type="Gene3D" id="1.20.140.10">
    <property type="entry name" value="Butyryl-CoA Dehydrogenase, subunit A, domain 3"/>
    <property type="match status" value="1"/>
</dbReference>
<proteinExistence type="inferred from homology"/>
<sequence length="358" mass="37153">MRELFESTIERLLADLATPSYVMACDGGEWPTALWQALDESGFTLAGVSEALGGAGASWSDMYVLVRAAGRHSVPAPLAEALLGNWLLSEAGLEGVAGSLSIAADTDLLLDDDRVFGSAYAVPWGRQVEALVAVATQSSSGKPSVVLLKRSDASELTLSLNIAGEPRDDLGFTGAQVLAQAALPEGFAGNVLELGAAMLRSAQIAGALHGLLDMTANYARERQQFGKAIGSFQAIQQQLAVFAEQAAAAGIAAEAAFAESGDGLAELTIAAAKISTAEAAGIGAGFAHSVHGAIGFTEEYPLHLLTRRLWAWRSEAGSASLWSQRLGQRICQGGSDGFWPLLTDHGRQPLCPSGSDAS</sequence>
<dbReference type="SUPFAM" id="SSF56645">
    <property type="entry name" value="Acyl-CoA dehydrogenase NM domain-like"/>
    <property type="match status" value="1"/>
</dbReference>
<feature type="domain" description="Acyl-CoA dehydrogenase/oxidase C-terminal" evidence="6">
    <location>
        <begin position="200"/>
        <end position="317"/>
    </location>
</feature>
<evidence type="ECO:0000313" key="9">
    <source>
        <dbReference type="Proteomes" id="UP000306562"/>
    </source>
</evidence>